<dbReference type="AlphaFoldDB" id="A0A4S4BGZ8"/>
<evidence type="ECO:0000259" key="3">
    <source>
        <dbReference type="Pfam" id="PF00156"/>
    </source>
</evidence>
<evidence type="ECO:0000256" key="2">
    <source>
        <dbReference type="ARBA" id="ARBA00022726"/>
    </source>
</evidence>
<dbReference type="InterPro" id="IPR029057">
    <property type="entry name" value="PRTase-like"/>
</dbReference>
<protein>
    <submittedName>
        <fullName evidence="4">Phosphoribosyltransferase</fullName>
    </submittedName>
</protein>
<name>A0A4S4BGZ8_9BACL</name>
<keyword evidence="4" id="KW-0328">Glycosyltransferase</keyword>
<dbReference type="Gene3D" id="3.40.50.2020">
    <property type="match status" value="1"/>
</dbReference>
<dbReference type="EMBL" id="SSOB01000049">
    <property type="protein sequence ID" value="THF73770.1"/>
    <property type="molecule type" value="Genomic_DNA"/>
</dbReference>
<keyword evidence="2" id="KW-0660">Purine salvage</keyword>
<dbReference type="OrthoDB" id="4213751at2"/>
<gene>
    <name evidence="4" type="ORF">E6C55_27650</name>
</gene>
<dbReference type="Proteomes" id="UP000310636">
    <property type="component" value="Unassembled WGS sequence"/>
</dbReference>
<dbReference type="GO" id="GO:0016757">
    <property type="term" value="F:glycosyltransferase activity"/>
    <property type="evidence" value="ECO:0007669"/>
    <property type="project" value="UniProtKB-KW"/>
</dbReference>
<reference evidence="4 5" key="1">
    <citation type="submission" date="2019-04" db="EMBL/GenBank/DDBJ databases">
        <title>Cohnella sp. nov. isolated from preserved vegetables.</title>
        <authorList>
            <person name="Lin S.-Y."/>
            <person name="Hung M.-H."/>
            <person name="Young C.-C."/>
        </authorList>
    </citation>
    <scope>NUCLEOTIDE SEQUENCE [LARGE SCALE GENOMIC DNA]</scope>
    <source>
        <strain evidence="4 5">CC-MHH1044</strain>
    </source>
</reference>
<comment type="caution">
    <text evidence="4">The sequence shown here is derived from an EMBL/GenBank/DDBJ whole genome shotgun (WGS) entry which is preliminary data.</text>
</comment>
<evidence type="ECO:0000313" key="5">
    <source>
        <dbReference type="Proteomes" id="UP000310636"/>
    </source>
</evidence>
<dbReference type="GO" id="GO:0006166">
    <property type="term" value="P:purine ribonucleoside salvage"/>
    <property type="evidence" value="ECO:0007669"/>
    <property type="project" value="UniProtKB-KW"/>
</dbReference>
<dbReference type="InterPro" id="IPR000836">
    <property type="entry name" value="PRTase_dom"/>
</dbReference>
<keyword evidence="1 4" id="KW-0808">Transferase</keyword>
<evidence type="ECO:0000256" key="1">
    <source>
        <dbReference type="ARBA" id="ARBA00022679"/>
    </source>
</evidence>
<dbReference type="SUPFAM" id="SSF53271">
    <property type="entry name" value="PRTase-like"/>
    <property type="match status" value="1"/>
</dbReference>
<proteinExistence type="predicted"/>
<feature type="domain" description="Phosphoribosyltransferase" evidence="3">
    <location>
        <begin position="44"/>
        <end position="170"/>
    </location>
</feature>
<dbReference type="RefSeq" id="WP_136373070.1">
    <property type="nucleotide sequence ID" value="NZ_SSOB01000049.1"/>
</dbReference>
<dbReference type="Pfam" id="PF00156">
    <property type="entry name" value="Pribosyltran"/>
    <property type="match status" value="1"/>
</dbReference>
<dbReference type="PANTHER" id="PTHR43864">
    <property type="entry name" value="HYPOXANTHINE/GUANINE PHOSPHORIBOSYLTRANSFERASE"/>
    <property type="match status" value="1"/>
</dbReference>
<dbReference type="PANTHER" id="PTHR43864:SF1">
    <property type="entry name" value="XANTHINE PHOSPHORIBOSYLTRANSFERASE"/>
    <property type="match status" value="1"/>
</dbReference>
<evidence type="ECO:0000313" key="4">
    <source>
        <dbReference type="EMBL" id="THF73770.1"/>
    </source>
</evidence>
<dbReference type="CDD" id="cd06223">
    <property type="entry name" value="PRTases_typeI"/>
    <property type="match status" value="1"/>
</dbReference>
<keyword evidence="5" id="KW-1185">Reference proteome</keyword>
<accession>A0A4S4BGZ8</accession>
<dbReference type="InterPro" id="IPR050118">
    <property type="entry name" value="Pur/Pyrimidine_PRTase"/>
</dbReference>
<sequence>MSKVYAQLDKSIRDARSVRIKKTPSTFYDFKLYPFGERGTYIAPELMAEIADSLAETIRQRFESYDYIVSPEPGGHTWGMLAAYKLGKPMNILRLSTELYEEYEVRMKRETAYNENYLYFEGFRKGDRVLLVDDVISSGATLRGIAAQLAELDVTLVGIQAIIAKGEHYRKLASDLGVPVHCLSFV</sequence>
<organism evidence="4 5">
    <name type="scientific">Cohnella fermenti</name>
    <dbReference type="NCBI Taxonomy" id="2565925"/>
    <lineage>
        <taxon>Bacteria</taxon>
        <taxon>Bacillati</taxon>
        <taxon>Bacillota</taxon>
        <taxon>Bacilli</taxon>
        <taxon>Bacillales</taxon>
        <taxon>Paenibacillaceae</taxon>
        <taxon>Cohnella</taxon>
    </lineage>
</organism>